<dbReference type="NCBIfam" id="NF000595">
    <property type="entry name" value="PRK00015.1-3"/>
    <property type="match status" value="1"/>
</dbReference>
<keyword evidence="8 14" id="KW-0963">Cytoplasm</keyword>
<evidence type="ECO:0000313" key="19">
    <source>
        <dbReference type="Proteomes" id="UP000295325"/>
    </source>
</evidence>
<dbReference type="GO" id="GO:0005737">
    <property type="term" value="C:cytoplasm"/>
    <property type="evidence" value="ECO:0007669"/>
    <property type="project" value="UniProtKB-SubCell"/>
</dbReference>
<dbReference type="AlphaFoldDB" id="A0A4R7KSD7"/>
<comment type="catalytic activity">
    <reaction evidence="1 14 15 16">
        <text>Endonucleolytic cleavage to 5'-phosphomonoester.</text>
        <dbReference type="EC" id="3.1.26.4"/>
    </reaction>
</comment>
<dbReference type="Pfam" id="PF01351">
    <property type="entry name" value="RNase_HII"/>
    <property type="match status" value="1"/>
</dbReference>
<comment type="subcellular location">
    <subcellularLocation>
        <location evidence="4 14">Cytoplasm</location>
    </subcellularLocation>
</comment>
<keyword evidence="11 14" id="KW-0255">Endonuclease</keyword>
<dbReference type="FunFam" id="3.30.420.10:FF:000006">
    <property type="entry name" value="Ribonuclease HII"/>
    <property type="match status" value="1"/>
</dbReference>
<evidence type="ECO:0000256" key="7">
    <source>
        <dbReference type="ARBA" id="ARBA00019179"/>
    </source>
</evidence>
<dbReference type="RefSeq" id="WP_133627704.1">
    <property type="nucleotide sequence ID" value="NZ_SOAZ01000006.1"/>
</dbReference>
<dbReference type="Gene3D" id="3.30.420.10">
    <property type="entry name" value="Ribonuclease H-like superfamily/Ribonuclease H"/>
    <property type="match status" value="1"/>
</dbReference>
<keyword evidence="13 14" id="KW-0464">Manganese</keyword>
<feature type="binding site" evidence="14 15">
    <location>
        <position position="79"/>
    </location>
    <ligand>
        <name>a divalent metal cation</name>
        <dbReference type="ChEBI" id="CHEBI:60240"/>
    </ligand>
</feature>
<evidence type="ECO:0000256" key="3">
    <source>
        <dbReference type="ARBA" id="ARBA00004065"/>
    </source>
</evidence>
<dbReference type="EMBL" id="SOAZ01000006">
    <property type="protein sequence ID" value="TDT61594.1"/>
    <property type="molecule type" value="Genomic_DNA"/>
</dbReference>
<protein>
    <recommendedName>
        <fullName evidence="7 14">Ribonuclease HII</fullName>
        <shortName evidence="14">RNase HII</shortName>
        <ecNumber evidence="6 14">3.1.26.4</ecNumber>
    </recommendedName>
</protein>
<comment type="cofactor">
    <cofactor evidence="2">
        <name>Mg(2+)</name>
        <dbReference type="ChEBI" id="CHEBI:18420"/>
    </cofactor>
</comment>
<name>A0A4R7KSD7_9CLOT</name>
<evidence type="ECO:0000256" key="13">
    <source>
        <dbReference type="ARBA" id="ARBA00023211"/>
    </source>
</evidence>
<evidence type="ECO:0000256" key="2">
    <source>
        <dbReference type="ARBA" id="ARBA00001946"/>
    </source>
</evidence>
<dbReference type="NCBIfam" id="NF000594">
    <property type="entry name" value="PRK00015.1-1"/>
    <property type="match status" value="1"/>
</dbReference>
<dbReference type="GO" id="GO:0004523">
    <property type="term" value="F:RNA-DNA hybrid ribonuclease activity"/>
    <property type="evidence" value="ECO:0007669"/>
    <property type="project" value="UniProtKB-UniRule"/>
</dbReference>
<dbReference type="GO" id="GO:0006298">
    <property type="term" value="P:mismatch repair"/>
    <property type="evidence" value="ECO:0007669"/>
    <property type="project" value="TreeGrafter"/>
</dbReference>
<evidence type="ECO:0000256" key="6">
    <source>
        <dbReference type="ARBA" id="ARBA00012180"/>
    </source>
</evidence>
<keyword evidence="19" id="KW-1185">Reference proteome</keyword>
<comment type="caution">
    <text evidence="18">The sequence shown here is derived from an EMBL/GenBank/DDBJ whole genome shotgun (WGS) entry which is preliminary data.</text>
</comment>
<dbReference type="Proteomes" id="UP000295325">
    <property type="component" value="Unassembled WGS sequence"/>
</dbReference>
<evidence type="ECO:0000256" key="15">
    <source>
        <dbReference type="PROSITE-ProRule" id="PRU01319"/>
    </source>
</evidence>
<dbReference type="InterPro" id="IPR012337">
    <property type="entry name" value="RNaseH-like_sf"/>
</dbReference>
<dbReference type="PANTHER" id="PTHR10954">
    <property type="entry name" value="RIBONUCLEASE H2 SUBUNIT A"/>
    <property type="match status" value="1"/>
</dbReference>
<evidence type="ECO:0000256" key="14">
    <source>
        <dbReference type="HAMAP-Rule" id="MF_00052"/>
    </source>
</evidence>
<dbReference type="PANTHER" id="PTHR10954:SF18">
    <property type="entry name" value="RIBONUCLEASE HII"/>
    <property type="match status" value="1"/>
</dbReference>
<keyword evidence="10 14" id="KW-0479">Metal-binding</keyword>
<feature type="binding site" evidence="14 15">
    <location>
        <position position="80"/>
    </location>
    <ligand>
        <name>a divalent metal cation</name>
        <dbReference type="ChEBI" id="CHEBI:60240"/>
    </ligand>
</feature>
<dbReference type="GO" id="GO:0030145">
    <property type="term" value="F:manganese ion binding"/>
    <property type="evidence" value="ECO:0007669"/>
    <property type="project" value="UniProtKB-UniRule"/>
</dbReference>
<dbReference type="InterPro" id="IPR036397">
    <property type="entry name" value="RNaseH_sf"/>
</dbReference>
<evidence type="ECO:0000256" key="4">
    <source>
        <dbReference type="ARBA" id="ARBA00004496"/>
    </source>
</evidence>
<dbReference type="SUPFAM" id="SSF53098">
    <property type="entry name" value="Ribonuclease H-like"/>
    <property type="match status" value="1"/>
</dbReference>
<proteinExistence type="inferred from homology"/>
<evidence type="ECO:0000259" key="17">
    <source>
        <dbReference type="PROSITE" id="PS51975"/>
    </source>
</evidence>
<evidence type="ECO:0000256" key="8">
    <source>
        <dbReference type="ARBA" id="ARBA00022490"/>
    </source>
</evidence>
<reference evidence="18 19" key="1">
    <citation type="submission" date="2019-03" db="EMBL/GenBank/DDBJ databases">
        <title>Genomic Encyclopedia of Type Strains, Phase IV (KMG-IV): sequencing the most valuable type-strain genomes for metagenomic binning, comparative biology and taxonomic classification.</title>
        <authorList>
            <person name="Goeker M."/>
        </authorList>
    </citation>
    <scope>NUCLEOTIDE SEQUENCE [LARGE SCALE GENOMIC DNA]</scope>
    <source>
        <strain evidence="18 19">DSM 24455</strain>
    </source>
</reference>
<feature type="domain" description="RNase H type-2" evidence="17">
    <location>
        <begin position="73"/>
        <end position="255"/>
    </location>
</feature>
<sequence>MKQYSIREIEHILSNSTYQEFIGLKEELIKDERRGVHNLVLKFENKFKMINKRLEEYRRRKMYEDRLLKEGVTYIAGVDEVGRGPLAGPVYAAAVILNPEVDIIEIKDSKKLSMNQRSEISKKIRESCLAYSVAYASVEEIDRFNILNATKLAMIRAIEGLRIRPEHILIDALRLEGLDIPQTSIIKGDDISISIGAASIIAKVERDNFMNEISQKYPNYYFEKNKGYGTPEHIDAIRRHGISDVHRKTFVKNIV</sequence>
<organism evidence="18 19">
    <name type="scientific">Fonticella tunisiensis</name>
    <dbReference type="NCBI Taxonomy" id="1096341"/>
    <lineage>
        <taxon>Bacteria</taxon>
        <taxon>Bacillati</taxon>
        <taxon>Bacillota</taxon>
        <taxon>Clostridia</taxon>
        <taxon>Eubacteriales</taxon>
        <taxon>Clostridiaceae</taxon>
        <taxon>Fonticella</taxon>
    </lineage>
</organism>
<evidence type="ECO:0000256" key="12">
    <source>
        <dbReference type="ARBA" id="ARBA00022801"/>
    </source>
</evidence>
<evidence type="ECO:0000256" key="16">
    <source>
        <dbReference type="RuleBase" id="RU003515"/>
    </source>
</evidence>
<dbReference type="GO" id="GO:0003723">
    <property type="term" value="F:RNA binding"/>
    <property type="evidence" value="ECO:0007669"/>
    <property type="project" value="UniProtKB-UniRule"/>
</dbReference>
<evidence type="ECO:0000256" key="10">
    <source>
        <dbReference type="ARBA" id="ARBA00022723"/>
    </source>
</evidence>
<dbReference type="InterPro" id="IPR001352">
    <property type="entry name" value="RNase_HII/HIII"/>
</dbReference>
<dbReference type="EC" id="3.1.26.4" evidence="6 14"/>
<dbReference type="HAMAP" id="MF_00052_B">
    <property type="entry name" value="RNase_HII_B"/>
    <property type="match status" value="1"/>
</dbReference>
<keyword evidence="12 14" id="KW-0378">Hydrolase</keyword>
<accession>A0A4R7KSD7</accession>
<evidence type="ECO:0000256" key="1">
    <source>
        <dbReference type="ARBA" id="ARBA00000077"/>
    </source>
</evidence>
<comment type="similarity">
    <text evidence="5 14 16">Belongs to the RNase HII family.</text>
</comment>
<comment type="function">
    <text evidence="3 14 16">Endonuclease that specifically degrades the RNA of RNA-DNA hybrids.</text>
</comment>
<dbReference type="InterPro" id="IPR022898">
    <property type="entry name" value="RNase_HII"/>
</dbReference>
<gene>
    <name evidence="14" type="primary">rnhB</name>
    <name evidence="18" type="ORF">EDD71_10678</name>
</gene>
<feature type="binding site" evidence="14 15">
    <location>
        <position position="171"/>
    </location>
    <ligand>
        <name>a divalent metal cation</name>
        <dbReference type="ChEBI" id="CHEBI:60240"/>
    </ligand>
</feature>
<dbReference type="InterPro" id="IPR024567">
    <property type="entry name" value="RNase_HII/HIII_dom"/>
</dbReference>
<dbReference type="PROSITE" id="PS51975">
    <property type="entry name" value="RNASE_H_2"/>
    <property type="match status" value="1"/>
</dbReference>
<dbReference type="OrthoDB" id="9803420at2"/>
<dbReference type="GO" id="GO:0043137">
    <property type="term" value="P:DNA replication, removal of RNA primer"/>
    <property type="evidence" value="ECO:0007669"/>
    <property type="project" value="TreeGrafter"/>
</dbReference>
<evidence type="ECO:0000256" key="5">
    <source>
        <dbReference type="ARBA" id="ARBA00007383"/>
    </source>
</evidence>
<evidence type="ECO:0000256" key="11">
    <source>
        <dbReference type="ARBA" id="ARBA00022759"/>
    </source>
</evidence>
<comment type="cofactor">
    <cofactor evidence="14 15">
        <name>Mn(2+)</name>
        <dbReference type="ChEBI" id="CHEBI:29035"/>
    </cofactor>
    <cofactor evidence="14 15">
        <name>Mg(2+)</name>
        <dbReference type="ChEBI" id="CHEBI:18420"/>
    </cofactor>
    <text evidence="14 15">Manganese or magnesium. Binds 1 divalent metal ion per monomer in the absence of substrate. May bind a second metal ion after substrate binding.</text>
</comment>
<dbReference type="GO" id="GO:0032299">
    <property type="term" value="C:ribonuclease H2 complex"/>
    <property type="evidence" value="ECO:0007669"/>
    <property type="project" value="TreeGrafter"/>
</dbReference>
<dbReference type="CDD" id="cd07182">
    <property type="entry name" value="RNase_HII_bacteria_HII_like"/>
    <property type="match status" value="1"/>
</dbReference>
<evidence type="ECO:0000313" key="18">
    <source>
        <dbReference type="EMBL" id="TDT61594.1"/>
    </source>
</evidence>
<evidence type="ECO:0000256" key="9">
    <source>
        <dbReference type="ARBA" id="ARBA00022722"/>
    </source>
</evidence>
<keyword evidence="9 14" id="KW-0540">Nuclease</keyword>